<reference evidence="4" key="1">
    <citation type="journal article" date="2011" name="Plant Cell">
        <title>Transcriptional programming and functional interactions within the Phytophthora sojae RXLR effector repertoire.</title>
        <authorList>
            <person name="Wang Q."/>
            <person name="Han C."/>
            <person name="Ferreira A.O."/>
            <person name="Yu X."/>
            <person name="Ye W."/>
            <person name="Tripathy S."/>
            <person name="Kale S.D."/>
            <person name="Gu B."/>
            <person name="Sheng Y."/>
            <person name="Sui Y."/>
            <person name="Wang X."/>
            <person name="Zhang Z."/>
            <person name="Cheng B."/>
            <person name="Dong S."/>
            <person name="Shan W."/>
            <person name="Zheng X."/>
            <person name="Dou D."/>
            <person name="Tyler B.M."/>
            <person name="Wang Y."/>
        </authorList>
    </citation>
    <scope>NUCLEOTIDE SEQUENCE</scope>
    <source>
        <strain evidence="2">P7064</strain>
        <strain evidence="3">P7074</strain>
        <strain evidence="4">P7076</strain>
    </source>
</reference>
<accession>E0W4P8</accession>
<dbReference type="KEGG" id="psoj:PHYSODRAFT_284612"/>
<evidence type="ECO:0000313" key="4">
    <source>
        <dbReference type="EMBL" id="AEK81404.1"/>
    </source>
</evidence>
<organism evidence="4">
    <name type="scientific">Phytophthora sojae</name>
    <name type="common">Soybean stem and root rot agent</name>
    <name type="synonym">Phytophthora megasperma f. sp. glycines</name>
    <dbReference type="NCBI Taxonomy" id="67593"/>
    <lineage>
        <taxon>Eukaryota</taxon>
        <taxon>Sar</taxon>
        <taxon>Stramenopiles</taxon>
        <taxon>Oomycota</taxon>
        <taxon>Peronosporomycetes</taxon>
        <taxon>Peronosporales</taxon>
        <taxon>Peronosporaceae</taxon>
        <taxon>Phytophthora</taxon>
    </lineage>
</organism>
<dbReference type="HOGENOM" id="CLU_289113_0_0_1"/>
<dbReference type="EMBL" id="JN254590">
    <property type="protein sequence ID" value="AEK81403.1"/>
    <property type="molecule type" value="Genomic_DNA"/>
</dbReference>
<dbReference type="AlphaFoldDB" id="E0W4P8"/>
<evidence type="ECO:0000313" key="2">
    <source>
        <dbReference type="EMBL" id="AEK81402.1"/>
    </source>
</evidence>
<feature type="signal peptide" evidence="1">
    <location>
        <begin position="1"/>
        <end position="21"/>
    </location>
</feature>
<dbReference type="VEuPathDB" id="FungiDB:PHYSODRAFT_284612"/>
<feature type="chain" id="PRO_5007652982" evidence="1">
    <location>
        <begin position="22"/>
        <end position="175"/>
    </location>
</feature>
<name>E0W4P8_PHYSO</name>
<evidence type="ECO:0000256" key="1">
    <source>
        <dbReference type="SAM" id="SignalP"/>
    </source>
</evidence>
<keyword evidence="1" id="KW-0732">Signal</keyword>
<dbReference type="EMBL" id="JN254589">
    <property type="protein sequence ID" value="AEK81402.1"/>
    <property type="molecule type" value="Genomic_DNA"/>
</dbReference>
<sequence>MRAYWWLLLLLIVAALHDSSGSIRSPTENVPGDQSSLHSRAEQVEVSTRRLLRASYNFADADTKAKDAGGEERVGVGVILAHYVQEGASTTAKAAKKAAAVVETTSGKLKRLDQFVYMRLDPAREYSFFNELLYTKKLNPTEAKAKILEEYGVLGKKLAKRYGMFYTNELKLAAS</sequence>
<proteinExistence type="predicted"/>
<protein>
    <submittedName>
        <fullName evidence="4">RxL468</fullName>
    </submittedName>
</protein>
<dbReference type="EMBL" id="JN254591">
    <property type="protein sequence ID" value="AEK81404.1"/>
    <property type="molecule type" value="Genomic_DNA"/>
</dbReference>
<gene>
    <name evidence="4" type="primary">Avh</name>
</gene>
<evidence type="ECO:0000313" key="3">
    <source>
        <dbReference type="EMBL" id="AEK81403.1"/>
    </source>
</evidence>
<dbReference type="RefSeq" id="XP_009517674.1">
    <property type="nucleotide sequence ID" value="XM_009519379.1"/>
</dbReference>